<name>A0A5B8WKA7_9CAUD</name>
<keyword evidence="2" id="KW-1185">Reference proteome</keyword>
<evidence type="ECO:0000313" key="2">
    <source>
        <dbReference type="Proteomes" id="UP000321915"/>
    </source>
</evidence>
<sequence>MSNFTQNSTNGHWFEVTTRTGRTHILHQSKEGVLTSPDQNLDVSIYYDAMISGEVKRLFRRDEIE</sequence>
<evidence type="ECO:0000313" key="1">
    <source>
        <dbReference type="EMBL" id="QED11676.1"/>
    </source>
</evidence>
<dbReference type="EMBL" id="MN183282">
    <property type="protein sequence ID" value="QED11676.1"/>
    <property type="molecule type" value="Genomic_DNA"/>
</dbReference>
<proteinExistence type="predicted"/>
<dbReference type="Proteomes" id="UP000321915">
    <property type="component" value="Segment"/>
</dbReference>
<dbReference type="GeneID" id="77936548"/>
<reference evidence="1 2" key="1">
    <citation type="submission" date="2019-07" db="EMBL/GenBank/DDBJ databases">
        <authorList>
            <person name="Abdullah A."/>
            <person name="Lima G.C."/>
            <person name="Cuneo C.K."/>
            <person name="Ennest D.C."/>
            <person name="Fritz K.J."/>
            <person name="Johnson B.T."/>
            <person name="Larson S.M."/>
            <person name="Lemunyete M.N."/>
            <person name="Murray M.B."/>
            <person name="Osmond D.E."/>
            <person name="Patras K.A."/>
            <person name="Ransibrahmanakul S."/>
            <person name="Simpson K.A."/>
            <person name="Thull B.S."/>
            <person name="Wetzel S."/>
            <person name="Bonilla J.A."/>
            <person name="Klyczek K."/>
            <person name="Garlena R.A."/>
            <person name="Russell D.A."/>
            <person name="Pope W.H."/>
            <person name="Jacobs-Sera D."/>
            <person name="Hatfull G.F."/>
        </authorList>
    </citation>
    <scope>NUCLEOTIDE SEQUENCE [LARGE SCALE GENOMIC DNA]</scope>
</reference>
<dbReference type="RefSeq" id="YP_010660554.1">
    <property type="nucleotide sequence ID" value="NC_070877.1"/>
</dbReference>
<protein>
    <submittedName>
        <fullName evidence="1">Uncharacterized protein</fullName>
    </submittedName>
</protein>
<gene>
    <name evidence="1" type="primary">188</name>
    <name evidence="1" type="ORF">SEA_QUI_188</name>
</gene>
<dbReference type="KEGG" id="vg:77936548"/>
<accession>A0A5B8WKA7</accession>
<organism evidence="1 2">
    <name type="scientific">Arthrobacter phage Qui</name>
    <dbReference type="NCBI Taxonomy" id="2603260"/>
    <lineage>
        <taxon>Viruses</taxon>
        <taxon>Duplodnaviria</taxon>
        <taxon>Heunggongvirae</taxon>
        <taxon>Uroviricota</taxon>
        <taxon>Caudoviricetes</taxon>
        <taxon>Quivirus</taxon>
        <taxon>Quivirus qui</taxon>
    </lineage>
</organism>